<accession>A0A3P7P7S1</accession>
<sequence>MPQGYTSGGAGYILSRAGLKLIAEGMLRNETGCEAAYESEDYRLGKFVVSLRRFDEKKNLRLQNFFKNFQSTLIARREGEK</sequence>
<name>A0A3P7P7S1_DIBLA</name>
<dbReference type="OrthoDB" id="414175at2759"/>
<evidence type="ECO:0000313" key="1">
    <source>
        <dbReference type="EMBL" id="VDN14086.1"/>
    </source>
</evidence>
<dbReference type="Proteomes" id="UP000281553">
    <property type="component" value="Unassembled WGS sequence"/>
</dbReference>
<organism evidence="1 2">
    <name type="scientific">Dibothriocephalus latus</name>
    <name type="common">Fish tapeworm</name>
    <name type="synonym">Diphyllobothrium latum</name>
    <dbReference type="NCBI Taxonomy" id="60516"/>
    <lineage>
        <taxon>Eukaryota</taxon>
        <taxon>Metazoa</taxon>
        <taxon>Spiralia</taxon>
        <taxon>Lophotrochozoa</taxon>
        <taxon>Platyhelminthes</taxon>
        <taxon>Cestoda</taxon>
        <taxon>Eucestoda</taxon>
        <taxon>Diphyllobothriidea</taxon>
        <taxon>Diphyllobothriidae</taxon>
        <taxon>Dibothriocephalus</taxon>
    </lineage>
</organism>
<reference evidence="1 2" key="1">
    <citation type="submission" date="2018-11" db="EMBL/GenBank/DDBJ databases">
        <authorList>
            <consortium name="Pathogen Informatics"/>
        </authorList>
    </citation>
    <scope>NUCLEOTIDE SEQUENCE [LARGE SCALE GENOMIC DNA]</scope>
</reference>
<proteinExistence type="predicted"/>
<dbReference type="AlphaFoldDB" id="A0A3P7P7S1"/>
<keyword evidence="2" id="KW-1185">Reference proteome</keyword>
<dbReference type="EMBL" id="UYRU01058219">
    <property type="protein sequence ID" value="VDN14086.1"/>
    <property type="molecule type" value="Genomic_DNA"/>
</dbReference>
<dbReference type="Gene3D" id="3.90.550.50">
    <property type="match status" value="1"/>
</dbReference>
<protein>
    <submittedName>
        <fullName evidence="1">Uncharacterized protein</fullName>
    </submittedName>
</protein>
<evidence type="ECO:0000313" key="2">
    <source>
        <dbReference type="Proteomes" id="UP000281553"/>
    </source>
</evidence>
<gene>
    <name evidence="1" type="ORF">DILT_LOCUS9917</name>
</gene>